<dbReference type="Gene3D" id="1.20.140.40">
    <property type="entry name" value="Invertase/pectin methylesterase inhibitor family protein"/>
    <property type="match status" value="1"/>
</dbReference>
<feature type="signal peptide" evidence="4">
    <location>
        <begin position="1"/>
        <end position="22"/>
    </location>
</feature>
<evidence type="ECO:0000256" key="4">
    <source>
        <dbReference type="SAM" id="SignalP"/>
    </source>
</evidence>
<evidence type="ECO:0000313" key="6">
    <source>
        <dbReference type="Proteomes" id="UP000818029"/>
    </source>
</evidence>
<name>A0A1U8MZY4_GOSHI</name>
<dbReference type="RefSeq" id="XP_016732350.2">
    <property type="nucleotide sequence ID" value="XM_016876861.2"/>
</dbReference>
<gene>
    <name evidence="7" type="primary">LOC107943114</name>
</gene>
<feature type="compositionally biased region" description="Low complexity" evidence="3">
    <location>
        <begin position="23"/>
        <end position="54"/>
    </location>
</feature>
<dbReference type="PaxDb" id="3635-A0A1U8MZY4"/>
<feature type="domain" description="Pectinesterase inhibitor" evidence="5">
    <location>
        <begin position="91"/>
        <end position="237"/>
    </location>
</feature>
<organism evidence="6 7">
    <name type="scientific">Gossypium hirsutum</name>
    <name type="common">Upland cotton</name>
    <name type="synonym">Gossypium mexicanum</name>
    <dbReference type="NCBI Taxonomy" id="3635"/>
    <lineage>
        <taxon>Eukaryota</taxon>
        <taxon>Viridiplantae</taxon>
        <taxon>Streptophyta</taxon>
        <taxon>Embryophyta</taxon>
        <taxon>Tracheophyta</taxon>
        <taxon>Spermatophyta</taxon>
        <taxon>Magnoliopsida</taxon>
        <taxon>eudicotyledons</taxon>
        <taxon>Gunneridae</taxon>
        <taxon>Pentapetalae</taxon>
        <taxon>rosids</taxon>
        <taxon>malvids</taxon>
        <taxon>Malvales</taxon>
        <taxon>Malvaceae</taxon>
        <taxon>Malvoideae</taxon>
        <taxon>Gossypium</taxon>
    </lineage>
</organism>
<evidence type="ECO:0000259" key="5">
    <source>
        <dbReference type="SMART" id="SM00856"/>
    </source>
</evidence>
<dbReference type="Pfam" id="PF04043">
    <property type="entry name" value="PMEI"/>
    <property type="match status" value="1"/>
</dbReference>
<reference evidence="7" key="2">
    <citation type="submission" date="2025-08" db="UniProtKB">
        <authorList>
            <consortium name="RefSeq"/>
        </authorList>
    </citation>
    <scope>IDENTIFICATION</scope>
</reference>
<keyword evidence="6" id="KW-1185">Reference proteome</keyword>
<dbReference type="GeneID" id="107943114"/>
<dbReference type="KEGG" id="ghi:107943114"/>
<dbReference type="InterPro" id="IPR035513">
    <property type="entry name" value="Invertase/methylesterase_inhib"/>
</dbReference>
<dbReference type="PANTHER" id="PTHR31080">
    <property type="entry name" value="PECTINESTERASE INHIBITOR-LIKE"/>
    <property type="match status" value="1"/>
</dbReference>
<dbReference type="GO" id="GO:0009505">
    <property type="term" value="C:plant-type cell wall"/>
    <property type="evidence" value="ECO:0000318"/>
    <property type="project" value="GO_Central"/>
</dbReference>
<dbReference type="GO" id="GO:0009827">
    <property type="term" value="P:plant-type cell wall modification"/>
    <property type="evidence" value="ECO:0000318"/>
    <property type="project" value="GO_Central"/>
</dbReference>
<evidence type="ECO:0000256" key="2">
    <source>
        <dbReference type="ARBA" id="ARBA00038471"/>
    </source>
</evidence>
<dbReference type="PROSITE" id="PS51257">
    <property type="entry name" value="PROKAR_LIPOPROTEIN"/>
    <property type="match status" value="1"/>
</dbReference>
<dbReference type="GO" id="GO:0004857">
    <property type="term" value="F:enzyme inhibitor activity"/>
    <property type="evidence" value="ECO:0000318"/>
    <property type="project" value="GO_Central"/>
</dbReference>
<sequence>MGIKRSILLISIFSLAAISACARPPSDITDTPESPDSTPESPDSTPESPDSTPEAPDDDYSPNAPDEAADGYAPPPEAPTPSATFTILPGGSYPELDQICGATDYPIECVRFISPYLNDGIKIDPLNVLKVGIHVATNMTIEALNLARKIRDGPRTSPNAQSCLSVCAENYDLIPDGNELALRAIEERNWSDLRNKLSGDLTSVNTCIDVYHEGNLASPMRDMDSDLLALYRVLLHIAVDMVKF</sequence>
<proteinExistence type="inferred from homology"/>
<comment type="similarity">
    <text evidence="2">Belongs to the PMEI family.</text>
</comment>
<evidence type="ECO:0000313" key="7">
    <source>
        <dbReference type="RefSeq" id="XP_016732350.2"/>
    </source>
</evidence>
<feature type="chain" id="PRO_5045786595" evidence="4">
    <location>
        <begin position="23"/>
        <end position="244"/>
    </location>
</feature>
<dbReference type="Proteomes" id="UP000818029">
    <property type="component" value="Chromosome A12"/>
</dbReference>
<reference evidence="6" key="1">
    <citation type="journal article" date="2020" name="Nat. Genet.">
        <title>Genomic diversifications of five Gossypium allopolyploid species and their impact on cotton improvement.</title>
        <authorList>
            <person name="Chen Z.J."/>
            <person name="Sreedasyam A."/>
            <person name="Ando A."/>
            <person name="Song Q."/>
            <person name="De Santiago L.M."/>
            <person name="Hulse-Kemp A.M."/>
            <person name="Ding M."/>
            <person name="Ye W."/>
            <person name="Kirkbride R.C."/>
            <person name="Jenkins J."/>
            <person name="Plott C."/>
            <person name="Lovell J."/>
            <person name="Lin Y.M."/>
            <person name="Vaughn R."/>
            <person name="Liu B."/>
            <person name="Simpson S."/>
            <person name="Scheffler B.E."/>
            <person name="Wen L."/>
            <person name="Saski C.A."/>
            <person name="Grover C.E."/>
            <person name="Hu G."/>
            <person name="Conover J.L."/>
            <person name="Carlson J.W."/>
            <person name="Shu S."/>
            <person name="Boston L.B."/>
            <person name="Williams M."/>
            <person name="Peterson D.G."/>
            <person name="McGee K."/>
            <person name="Jones D.C."/>
            <person name="Wendel J.F."/>
            <person name="Stelly D.M."/>
            <person name="Grimwood J."/>
            <person name="Schmutz J."/>
        </authorList>
    </citation>
    <scope>NUCLEOTIDE SEQUENCE [LARGE SCALE GENOMIC DNA]</scope>
    <source>
        <strain evidence="6">cv. TM-1</strain>
    </source>
</reference>
<dbReference type="InterPro" id="IPR051955">
    <property type="entry name" value="PME_Inhibitor"/>
</dbReference>
<protein>
    <submittedName>
        <fullName evidence="7">Pectinesterase inhibitor 10</fullName>
    </submittedName>
</protein>
<keyword evidence="1 4" id="KW-0732">Signal</keyword>
<dbReference type="SUPFAM" id="SSF101148">
    <property type="entry name" value="Plant invertase/pectin methylesterase inhibitor"/>
    <property type="match status" value="1"/>
</dbReference>
<dbReference type="PANTHER" id="PTHR31080:SF107">
    <property type="entry name" value="PECTINESTERASE INHIBITOR DOMAIN-CONTAINING PROTEIN"/>
    <property type="match status" value="1"/>
</dbReference>
<dbReference type="InterPro" id="IPR006501">
    <property type="entry name" value="Pectinesterase_inhib_dom"/>
</dbReference>
<accession>A0A1U8MZY4</accession>
<evidence type="ECO:0000256" key="3">
    <source>
        <dbReference type="SAM" id="MobiDB-lite"/>
    </source>
</evidence>
<dbReference type="AlphaFoldDB" id="A0A1U8MZY4"/>
<dbReference type="SMART" id="SM00856">
    <property type="entry name" value="PMEI"/>
    <property type="match status" value="1"/>
</dbReference>
<evidence type="ECO:0000256" key="1">
    <source>
        <dbReference type="ARBA" id="ARBA00022729"/>
    </source>
</evidence>
<feature type="region of interest" description="Disordered" evidence="3">
    <location>
        <begin position="23"/>
        <end position="87"/>
    </location>
</feature>
<dbReference type="CDD" id="cd15800">
    <property type="entry name" value="PMEI-like_2"/>
    <property type="match status" value="1"/>
</dbReference>
<dbReference type="NCBIfam" id="TIGR01614">
    <property type="entry name" value="PME_inhib"/>
    <property type="match status" value="1"/>
</dbReference>